<feature type="compositionally biased region" description="Polar residues" evidence="1">
    <location>
        <begin position="1"/>
        <end position="15"/>
    </location>
</feature>
<dbReference type="Ensembl" id="ENSOMET00000008521.1">
    <property type="protein sequence ID" value="ENSOMEP00000004814.1"/>
    <property type="gene ID" value="ENSOMEG00000005806.1"/>
</dbReference>
<dbReference type="PaxDb" id="30732-ENSOMEP00000004814"/>
<reference evidence="2" key="1">
    <citation type="submission" date="2025-08" db="UniProtKB">
        <authorList>
            <consortium name="Ensembl"/>
        </authorList>
    </citation>
    <scope>IDENTIFICATION</scope>
</reference>
<feature type="region of interest" description="Disordered" evidence="1">
    <location>
        <begin position="1"/>
        <end position="63"/>
    </location>
</feature>
<dbReference type="Proteomes" id="UP000261560">
    <property type="component" value="Unplaced"/>
</dbReference>
<name>A0A3B3BI05_ORYME</name>
<proteinExistence type="predicted"/>
<feature type="compositionally biased region" description="Basic and acidic residues" evidence="1">
    <location>
        <begin position="46"/>
        <end position="63"/>
    </location>
</feature>
<evidence type="ECO:0000313" key="2">
    <source>
        <dbReference type="Ensembl" id="ENSOMEP00000004814.1"/>
    </source>
</evidence>
<evidence type="ECO:0000313" key="3">
    <source>
        <dbReference type="Proteomes" id="UP000261560"/>
    </source>
</evidence>
<sequence>MRPSSNSTFSTISRRPSNHQDRGRGRQNWRGPPRGRGHRNFKSSSHHQETDCRRGREHPAKQC</sequence>
<dbReference type="AlphaFoldDB" id="A0A3B3BI05"/>
<organism evidence="2 3">
    <name type="scientific">Oryzias melastigma</name>
    <name type="common">Marine medaka</name>
    <dbReference type="NCBI Taxonomy" id="30732"/>
    <lineage>
        <taxon>Eukaryota</taxon>
        <taxon>Metazoa</taxon>
        <taxon>Chordata</taxon>
        <taxon>Craniata</taxon>
        <taxon>Vertebrata</taxon>
        <taxon>Euteleostomi</taxon>
        <taxon>Actinopterygii</taxon>
        <taxon>Neopterygii</taxon>
        <taxon>Teleostei</taxon>
        <taxon>Neoteleostei</taxon>
        <taxon>Acanthomorphata</taxon>
        <taxon>Ovalentaria</taxon>
        <taxon>Atherinomorphae</taxon>
        <taxon>Beloniformes</taxon>
        <taxon>Adrianichthyidae</taxon>
        <taxon>Oryziinae</taxon>
        <taxon>Oryzias</taxon>
    </lineage>
</organism>
<evidence type="ECO:0000256" key="1">
    <source>
        <dbReference type="SAM" id="MobiDB-lite"/>
    </source>
</evidence>
<protein>
    <submittedName>
        <fullName evidence="2">Uncharacterized protein</fullName>
    </submittedName>
</protein>
<reference evidence="2" key="2">
    <citation type="submission" date="2025-09" db="UniProtKB">
        <authorList>
            <consortium name="Ensembl"/>
        </authorList>
    </citation>
    <scope>IDENTIFICATION</scope>
</reference>
<accession>A0A3B3BI05</accession>
<keyword evidence="3" id="KW-1185">Reference proteome</keyword>
<feature type="compositionally biased region" description="Basic residues" evidence="1">
    <location>
        <begin position="33"/>
        <end position="45"/>
    </location>
</feature>